<dbReference type="Pfam" id="PF12838">
    <property type="entry name" value="Fer4_7"/>
    <property type="match status" value="1"/>
</dbReference>
<dbReference type="PROSITE" id="PS00198">
    <property type="entry name" value="4FE4S_FER_1"/>
    <property type="match status" value="1"/>
</dbReference>
<dbReference type="PROSITE" id="PS51379">
    <property type="entry name" value="4FE4S_FER_2"/>
    <property type="match status" value="1"/>
</dbReference>
<gene>
    <name evidence="12" type="ORF">C7B46_00600</name>
</gene>
<evidence type="ECO:0000256" key="7">
    <source>
        <dbReference type="ARBA" id="ARBA00022737"/>
    </source>
</evidence>
<evidence type="ECO:0000256" key="5">
    <source>
        <dbReference type="ARBA" id="ARBA00022485"/>
    </source>
</evidence>
<protein>
    <recommendedName>
        <fullName evidence="3">Ferredoxin</fullName>
    </recommendedName>
</protein>
<dbReference type="InterPro" id="IPR017900">
    <property type="entry name" value="4Fe4S_Fe_S_CS"/>
</dbReference>
<sequence>MALKIIEECIACGACEPECPNGAISEGNDIYVIDPNHCTECYGFYKTQQCADVCPVESCVKDTSIPDGIPELEQRFHVLYPGRELENTHKWKPPAL</sequence>
<evidence type="ECO:0000256" key="3">
    <source>
        <dbReference type="ARBA" id="ARBA00013529"/>
    </source>
</evidence>
<accession>A0A2T2XM06</accession>
<evidence type="ECO:0000256" key="10">
    <source>
        <dbReference type="ARBA" id="ARBA00023014"/>
    </source>
</evidence>
<dbReference type="EMBL" id="PXYW01000001">
    <property type="protein sequence ID" value="PSR35526.1"/>
    <property type="molecule type" value="Genomic_DNA"/>
</dbReference>
<feature type="domain" description="4Fe-4S ferredoxin-type" evidence="11">
    <location>
        <begin position="1"/>
        <end position="29"/>
    </location>
</feature>
<keyword evidence="7" id="KW-0677">Repeat</keyword>
<dbReference type="InterPro" id="IPR047927">
    <property type="entry name" value="YfhL-like"/>
</dbReference>
<evidence type="ECO:0000256" key="9">
    <source>
        <dbReference type="ARBA" id="ARBA00023004"/>
    </source>
</evidence>
<name>A0A2T2XM06_9FIRM</name>
<dbReference type="NCBIfam" id="NF033683">
    <property type="entry name" value="di_4Fe-4S_YfhL"/>
    <property type="match status" value="1"/>
</dbReference>
<comment type="cofactor">
    <cofactor evidence="1">
        <name>[4Fe-4S] cluster</name>
        <dbReference type="ChEBI" id="CHEBI:49883"/>
    </cofactor>
</comment>
<dbReference type="AlphaFoldDB" id="A0A2T2XM06"/>
<dbReference type="GO" id="GO:0046872">
    <property type="term" value="F:metal ion binding"/>
    <property type="evidence" value="ECO:0007669"/>
    <property type="project" value="UniProtKB-KW"/>
</dbReference>
<keyword evidence="8" id="KW-0249">Electron transport</keyword>
<keyword evidence="10" id="KW-0411">Iron-sulfur</keyword>
<evidence type="ECO:0000313" key="13">
    <source>
        <dbReference type="Proteomes" id="UP000242972"/>
    </source>
</evidence>
<dbReference type="InterPro" id="IPR017896">
    <property type="entry name" value="4Fe4S_Fe-S-bd"/>
</dbReference>
<evidence type="ECO:0000259" key="11">
    <source>
        <dbReference type="PROSITE" id="PS51379"/>
    </source>
</evidence>
<organism evidence="12 13">
    <name type="scientific">Sulfobacillus benefaciens</name>
    <dbReference type="NCBI Taxonomy" id="453960"/>
    <lineage>
        <taxon>Bacteria</taxon>
        <taxon>Bacillati</taxon>
        <taxon>Bacillota</taxon>
        <taxon>Clostridia</taxon>
        <taxon>Eubacteriales</taxon>
        <taxon>Clostridiales Family XVII. Incertae Sedis</taxon>
        <taxon>Sulfobacillus</taxon>
    </lineage>
</organism>
<evidence type="ECO:0000256" key="4">
    <source>
        <dbReference type="ARBA" id="ARBA00022448"/>
    </source>
</evidence>
<dbReference type="SUPFAM" id="SSF54862">
    <property type="entry name" value="4Fe-4S ferredoxins"/>
    <property type="match status" value="1"/>
</dbReference>
<keyword evidence="6" id="KW-0479">Metal-binding</keyword>
<keyword evidence="5" id="KW-0004">4Fe-4S</keyword>
<reference evidence="12 13" key="1">
    <citation type="journal article" date="2014" name="BMC Genomics">
        <title>Comparison of environmental and isolate Sulfobacillus genomes reveals diverse carbon, sulfur, nitrogen, and hydrogen metabolisms.</title>
        <authorList>
            <person name="Justice N.B."/>
            <person name="Norman A."/>
            <person name="Brown C.T."/>
            <person name="Singh A."/>
            <person name="Thomas B.C."/>
            <person name="Banfield J.F."/>
        </authorList>
    </citation>
    <scope>NUCLEOTIDE SEQUENCE [LARGE SCALE GENOMIC DNA]</scope>
    <source>
        <strain evidence="12">AMDSBA4</strain>
    </source>
</reference>
<dbReference type="Proteomes" id="UP000242972">
    <property type="component" value="Unassembled WGS sequence"/>
</dbReference>
<dbReference type="Gene3D" id="3.30.70.20">
    <property type="match status" value="1"/>
</dbReference>
<dbReference type="GO" id="GO:0051539">
    <property type="term" value="F:4 iron, 4 sulfur cluster binding"/>
    <property type="evidence" value="ECO:0007669"/>
    <property type="project" value="UniProtKB-KW"/>
</dbReference>
<evidence type="ECO:0000313" key="12">
    <source>
        <dbReference type="EMBL" id="PSR35526.1"/>
    </source>
</evidence>
<comment type="caution">
    <text evidence="12">The sequence shown here is derived from an EMBL/GenBank/DDBJ whole genome shotgun (WGS) entry which is preliminary data.</text>
</comment>
<evidence type="ECO:0000256" key="2">
    <source>
        <dbReference type="ARBA" id="ARBA00003532"/>
    </source>
</evidence>
<keyword evidence="9" id="KW-0408">Iron</keyword>
<comment type="function">
    <text evidence="2">Ferredoxins are iron-sulfur proteins that transfer electrons in a wide variety of metabolic reactions.</text>
</comment>
<proteinExistence type="predicted"/>
<dbReference type="FunFam" id="3.30.70.20:FF:000045">
    <property type="entry name" value="Ferredoxin, 4Fe-4S"/>
    <property type="match status" value="1"/>
</dbReference>
<evidence type="ECO:0000256" key="8">
    <source>
        <dbReference type="ARBA" id="ARBA00022982"/>
    </source>
</evidence>
<evidence type="ECO:0000256" key="1">
    <source>
        <dbReference type="ARBA" id="ARBA00001966"/>
    </source>
</evidence>
<evidence type="ECO:0000256" key="6">
    <source>
        <dbReference type="ARBA" id="ARBA00022723"/>
    </source>
</evidence>
<keyword evidence="4" id="KW-0813">Transport</keyword>